<keyword evidence="5" id="KW-1185">Reference proteome</keyword>
<gene>
    <name evidence="4" type="ORF">DFE_2530</name>
</gene>
<evidence type="ECO:0000256" key="1">
    <source>
        <dbReference type="ARBA" id="ARBA00006464"/>
    </source>
</evidence>
<dbReference type="Pfam" id="PF02397">
    <property type="entry name" value="Bac_transf"/>
    <property type="match status" value="1"/>
</dbReference>
<dbReference type="AlphaFoldDB" id="A0A2Z6B1I4"/>
<evidence type="ECO:0000313" key="5">
    <source>
        <dbReference type="Proteomes" id="UP000269883"/>
    </source>
</evidence>
<sequence length="354" mass="40943">MAFVEDATKLHPQHSRFRKGGYFAYTPWSFVTITIFNAVLAILVMIPALPLMFLIGLTIKLKDRGPVFYKGTRLGISKRPFAMYKFRTLPVGAQKTIGTDLFKPGTFCLSRFSKFLRDSRLDELPQLINILRGDMDFIGPRPVRPEVYDEVADTIRNYDLRFSVRPGLIGYAQLFTPHSAPKRLRALIDNKFITRKRKLSWDMLIISYTAWIIGLTALRKGTGHLTDLTRSQVFRFYSQTRAFDRVRAKGASVIVSTKDGTVLEDNAFLVDLNESHFKILSTIDLNGEDYRFVLRRTIRRGRRDRPKRSICHGKVYKTLPWKGNFKHVHIIAYEPVTPLNHYMVDQYFLKKSIV</sequence>
<dbReference type="InterPro" id="IPR003362">
    <property type="entry name" value="Bact_transf"/>
</dbReference>
<dbReference type="PANTHER" id="PTHR30576:SF0">
    <property type="entry name" value="UNDECAPRENYL-PHOSPHATE N-ACETYLGALACTOSAMINYL 1-PHOSPHATE TRANSFERASE-RELATED"/>
    <property type="match status" value="1"/>
</dbReference>
<keyword evidence="2" id="KW-1133">Transmembrane helix</keyword>
<feature type="domain" description="Bacterial sugar transferase" evidence="3">
    <location>
        <begin position="35"/>
        <end position="212"/>
    </location>
</feature>
<proteinExistence type="inferred from homology"/>
<evidence type="ECO:0000256" key="2">
    <source>
        <dbReference type="SAM" id="Phobius"/>
    </source>
</evidence>
<feature type="transmembrane region" description="Helical" evidence="2">
    <location>
        <begin position="28"/>
        <end position="55"/>
    </location>
</feature>
<dbReference type="GO" id="GO:0016780">
    <property type="term" value="F:phosphotransferase activity, for other substituted phosphate groups"/>
    <property type="evidence" value="ECO:0007669"/>
    <property type="project" value="TreeGrafter"/>
</dbReference>
<protein>
    <submittedName>
        <fullName evidence="4">Putative sugar transferase</fullName>
    </submittedName>
</protein>
<keyword evidence="2" id="KW-0812">Transmembrane</keyword>
<dbReference type="OrthoDB" id="9808602at2"/>
<accession>A0A2Z6B1I4</accession>
<dbReference type="PANTHER" id="PTHR30576">
    <property type="entry name" value="COLANIC BIOSYNTHESIS UDP-GLUCOSE LIPID CARRIER TRANSFERASE"/>
    <property type="match status" value="1"/>
</dbReference>
<keyword evidence="4" id="KW-0808">Transferase</keyword>
<name>A0A2Z6B1I4_9BACT</name>
<comment type="similarity">
    <text evidence="1">Belongs to the bacterial sugar transferase family.</text>
</comment>
<dbReference type="Proteomes" id="UP000269883">
    <property type="component" value="Chromosome"/>
</dbReference>
<dbReference type="EMBL" id="AP017378">
    <property type="protein sequence ID" value="BBD09256.1"/>
    <property type="molecule type" value="Genomic_DNA"/>
</dbReference>
<keyword evidence="2" id="KW-0472">Membrane</keyword>
<evidence type="ECO:0000313" key="4">
    <source>
        <dbReference type="EMBL" id="BBD09256.1"/>
    </source>
</evidence>
<dbReference type="KEGG" id="dfl:DFE_2530"/>
<evidence type="ECO:0000259" key="3">
    <source>
        <dbReference type="Pfam" id="PF02397"/>
    </source>
</evidence>
<reference evidence="4 5" key="1">
    <citation type="journal article" date="2018" name="Sci. Adv.">
        <title>Multi-heme cytochromes provide a pathway for survival in energy-limited environments.</title>
        <authorList>
            <person name="Deng X."/>
            <person name="Dohmae N."/>
            <person name="Nealson K.H."/>
            <person name="Hashimoto K."/>
            <person name="Okamoto A."/>
        </authorList>
    </citation>
    <scope>NUCLEOTIDE SEQUENCE [LARGE SCALE GENOMIC DNA]</scope>
    <source>
        <strain evidence="4 5">IS5</strain>
    </source>
</reference>
<organism evidence="4 5">
    <name type="scientific">Desulfovibrio ferrophilus</name>
    <dbReference type="NCBI Taxonomy" id="241368"/>
    <lineage>
        <taxon>Bacteria</taxon>
        <taxon>Pseudomonadati</taxon>
        <taxon>Thermodesulfobacteriota</taxon>
        <taxon>Desulfovibrionia</taxon>
        <taxon>Desulfovibrionales</taxon>
        <taxon>Desulfovibrionaceae</taxon>
        <taxon>Desulfovibrio</taxon>
    </lineage>
</organism>